<evidence type="ECO:0000313" key="1">
    <source>
        <dbReference type="EMBL" id="PJA45532.1"/>
    </source>
</evidence>
<protein>
    <submittedName>
        <fullName evidence="1">Uncharacterized protein</fullName>
    </submittedName>
</protein>
<dbReference type="AlphaFoldDB" id="A0A2M7XCI4"/>
<dbReference type="EMBL" id="PFWU01000030">
    <property type="protein sequence ID" value="PJA45532.1"/>
    <property type="molecule type" value="Genomic_DNA"/>
</dbReference>
<accession>A0A2M7XCI4</accession>
<sequence length="193" mass="21725">MPGEDQMPFFLPMEDGSYQYLATVEPDGEAYSLMRIYLINALTGERQVYRFDKPGRPRNLQGPRKVISYAKSLPSYVWVEGSGKDQSGTYRLVEPRPVTPEGKDRIFWMLSITPADYASVFATVFVDSATNEVHGPFLTREATFAWLRGEEVDINQMIETGDTLTSVEGMCSGIETIWIDNCHGLRPPLGTTR</sequence>
<name>A0A2M7XCI4_9BACT</name>
<organism evidence="1 2">
    <name type="scientific">Candidatus Uhrbacteria bacterium CG_4_9_14_3_um_filter_50_9</name>
    <dbReference type="NCBI Taxonomy" id="1975035"/>
    <lineage>
        <taxon>Bacteria</taxon>
        <taxon>Candidatus Uhriibacteriota</taxon>
    </lineage>
</organism>
<proteinExistence type="predicted"/>
<gene>
    <name evidence="1" type="ORF">CO174_02385</name>
</gene>
<comment type="caution">
    <text evidence="1">The sequence shown here is derived from an EMBL/GenBank/DDBJ whole genome shotgun (WGS) entry which is preliminary data.</text>
</comment>
<dbReference type="Proteomes" id="UP000229385">
    <property type="component" value="Unassembled WGS sequence"/>
</dbReference>
<reference evidence="2" key="1">
    <citation type="submission" date="2017-09" db="EMBL/GenBank/DDBJ databases">
        <title>Depth-based differentiation of microbial function through sediment-hosted aquifers and enrichment of novel symbionts in the deep terrestrial subsurface.</title>
        <authorList>
            <person name="Probst A.J."/>
            <person name="Ladd B."/>
            <person name="Jarett J.K."/>
            <person name="Geller-Mcgrath D.E."/>
            <person name="Sieber C.M.K."/>
            <person name="Emerson J.B."/>
            <person name="Anantharaman K."/>
            <person name="Thomas B.C."/>
            <person name="Malmstrom R."/>
            <person name="Stieglmeier M."/>
            <person name="Klingl A."/>
            <person name="Woyke T."/>
            <person name="Ryan C.M."/>
            <person name="Banfield J.F."/>
        </authorList>
    </citation>
    <scope>NUCLEOTIDE SEQUENCE [LARGE SCALE GENOMIC DNA]</scope>
</reference>
<evidence type="ECO:0000313" key="2">
    <source>
        <dbReference type="Proteomes" id="UP000229385"/>
    </source>
</evidence>